<protein>
    <submittedName>
        <fullName evidence="1">Uncharacterized protein</fullName>
    </submittedName>
</protein>
<name>A0A242MI89_CABSO</name>
<accession>A0A242MI89</accession>
<sequence length="37" mass="3996">MNNERAREQIDARRLDASVSLIRAQGGTRQSGAGSSH</sequence>
<dbReference type="AlphaFoldDB" id="A0A242MI89"/>
<reference evidence="1 2" key="1">
    <citation type="submission" date="2017-03" db="EMBL/GenBank/DDBJ databases">
        <title>Genome analysis of strain PAMC 26510.</title>
        <authorList>
            <person name="Oh H.-M."/>
            <person name="Yang J.-A."/>
        </authorList>
    </citation>
    <scope>NUCLEOTIDE SEQUENCE [LARGE SCALE GENOMIC DNA]</scope>
    <source>
        <strain evidence="1 2">PAMC 26510</strain>
    </source>
</reference>
<comment type="caution">
    <text evidence="1">The sequence shown here is derived from an EMBL/GenBank/DDBJ whole genome shotgun (WGS) entry which is preliminary data.</text>
</comment>
<evidence type="ECO:0000313" key="1">
    <source>
        <dbReference type="EMBL" id="OTP71029.1"/>
    </source>
</evidence>
<gene>
    <name evidence="1" type="ORF">PAMC26510_23780</name>
</gene>
<dbReference type="EMBL" id="NBTY01000129">
    <property type="protein sequence ID" value="OTP71029.1"/>
    <property type="molecule type" value="Genomic_DNA"/>
</dbReference>
<dbReference type="Proteomes" id="UP000194546">
    <property type="component" value="Unassembled WGS sequence"/>
</dbReference>
<evidence type="ECO:0000313" key="2">
    <source>
        <dbReference type="Proteomes" id="UP000194546"/>
    </source>
</evidence>
<organism evidence="1 2">
    <name type="scientific">Caballeronia sordidicola</name>
    <name type="common">Burkholderia sordidicola</name>
    <dbReference type="NCBI Taxonomy" id="196367"/>
    <lineage>
        <taxon>Bacteria</taxon>
        <taxon>Pseudomonadati</taxon>
        <taxon>Pseudomonadota</taxon>
        <taxon>Betaproteobacteria</taxon>
        <taxon>Burkholderiales</taxon>
        <taxon>Burkholderiaceae</taxon>
        <taxon>Caballeronia</taxon>
    </lineage>
</organism>
<proteinExistence type="predicted"/>